<dbReference type="InterPro" id="IPR024645">
    <property type="entry name" value="Mitochondr_Som1"/>
</dbReference>
<dbReference type="Proteomes" id="UP000308652">
    <property type="component" value="Unassembled WGS sequence"/>
</dbReference>
<organism evidence="1 2">
    <name type="scientific">Crucibulum laeve</name>
    <dbReference type="NCBI Taxonomy" id="68775"/>
    <lineage>
        <taxon>Eukaryota</taxon>
        <taxon>Fungi</taxon>
        <taxon>Dikarya</taxon>
        <taxon>Basidiomycota</taxon>
        <taxon>Agaricomycotina</taxon>
        <taxon>Agaricomycetes</taxon>
        <taxon>Agaricomycetidae</taxon>
        <taxon>Agaricales</taxon>
        <taxon>Agaricineae</taxon>
        <taxon>Nidulariaceae</taxon>
        <taxon>Crucibulum</taxon>
    </lineage>
</organism>
<reference evidence="1 2" key="1">
    <citation type="journal article" date="2019" name="Nat. Ecol. Evol.">
        <title>Megaphylogeny resolves global patterns of mushroom evolution.</title>
        <authorList>
            <person name="Varga T."/>
            <person name="Krizsan K."/>
            <person name="Foldi C."/>
            <person name="Dima B."/>
            <person name="Sanchez-Garcia M."/>
            <person name="Sanchez-Ramirez S."/>
            <person name="Szollosi G.J."/>
            <person name="Szarkandi J.G."/>
            <person name="Papp V."/>
            <person name="Albert L."/>
            <person name="Andreopoulos W."/>
            <person name="Angelini C."/>
            <person name="Antonin V."/>
            <person name="Barry K.W."/>
            <person name="Bougher N.L."/>
            <person name="Buchanan P."/>
            <person name="Buyck B."/>
            <person name="Bense V."/>
            <person name="Catcheside P."/>
            <person name="Chovatia M."/>
            <person name="Cooper J."/>
            <person name="Damon W."/>
            <person name="Desjardin D."/>
            <person name="Finy P."/>
            <person name="Geml J."/>
            <person name="Haridas S."/>
            <person name="Hughes K."/>
            <person name="Justo A."/>
            <person name="Karasinski D."/>
            <person name="Kautmanova I."/>
            <person name="Kiss B."/>
            <person name="Kocsube S."/>
            <person name="Kotiranta H."/>
            <person name="LaButti K.M."/>
            <person name="Lechner B.E."/>
            <person name="Liimatainen K."/>
            <person name="Lipzen A."/>
            <person name="Lukacs Z."/>
            <person name="Mihaltcheva S."/>
            <person name="Morgado L.N."/>
            <person name="Niskanen T."/>
            <person name="Noordeloos M.E."/>
            <person name="Ohm R.A."/>
            <person name="Ortiz-Santana B."/>
            <person name="Ovrebo C."/>
            <person name="Racz N."/>
            <person name="Riley R."/>
            <person name="Savchenko A."/>
            <person name="Shiryaev A."/>
            <person name="Soop K."/>
            <person name="Spirin V."/>
            <person name="Szebenyi C."/>
            <person name="Tomsovsky M."/>
            <person name="Tulloss R.E."/>
            <person name="Uehling J."/>
            <person name="Grigoriev I.V."/>
            <person name="Vagvolgyi C."/>
            <person name="Papp T."/>
            <person name="Martin F.M."/>
            <person name="Miettinen O."/>
            <person name="Hibbett D.S."/>
            <person name="Nagy L.G."/>
        </authorList>
    </citation>
    <scope>NUCLEOTIDE SEQUENCE [LARGE SCALE GENOMIC DNA]</scope>
    <source>
        <strain evidence="1 2">CBS 166.37</strain>
    </source>
</reference>
<evidence type="ECO:0000313" key="2">
    <source>
        <dbReference type="Proteomes" id="UP000308652"/>
    </source>
</evidence>
<dbReference type="Pfam" id="PF11093">
    <property type="entry name" value="Mitochondr_Som1"/>
    <property type="match status" value="1"/>
</dbReference>
<dbReference type="GO" id="GO:0042720">
    <property type="term" value="C:mitochondrial inner membrane peptidase complex"/>
    <property type="evidence" value="ECO:0007669"/>
    <property type="project" value="InterPro"/>
</dbReference>
<sequence>MSSSKEPREQGKCRIAEIVQYTCDIERPATGDPIVHCFPIPRIFRICPGKPVVEITTKVDIDITTGEVEIPSEKKQLSIKGRHWTEVIRYNEDHSEK</sequence>
<evidence type="ECO:0000313" key="1">
    <source>
        <dbReference type="EMBL" id="TFK39026.1"/>
    </source>
</evidence>
<proteinExistence type="predicted"/>
<dbReference type="OrthoDB" id="3983163at2759"/>
<protein>
    <submittedName>
        <fullName evidence="1">Uncharacterized protein</fullName>
    </submittedName>
</protein>
<name>A0A5C3M3T4_9AGAR</name>
<dbReference type="EMBL" id="ML213601">
    <property type="protein sequence ID" value="TFK39026.1"/>
    <property type="molecule type" value="Genomic_DNA"/>
</dbReference>
<gene>
    <name evidence="1" type="ORF">BDQ12DRAFT_604667</name>
</gene>
<keyword evidence="2" id="KW-1185">Reference proteome</keyword>
<accession>A0A5C3M3T4</accession>
<dbReference type="AlphaFoldDB" id="A0A5C3M3T4"/>